<keyword evidence="6" id="KW-1185">Reference proteome</keyword>
<feature type="domain" description="PARP-type" evidence="3">
    <location>
        <begin position="85"/>
        <end position="155"/>
    </location>
</feature>
<dbReference type="PATRIC" id="fig|1229783.3.peg.1507"/>
<evidence type="ECO:0000259" key="3">
    <source>
        <dbReference type="PROSITE" id="PS50064"/>
    </source>
</evidence>
<dbReference type="GO" id="GO:0046870">
    <property type="term" value="F:cadmium ion binding"/>
    <property type="evidence" value="ECO:0007669"/>
    <property type="project" value="TreeGrafter"/>
</dbReference>
<dbReference type="Proteomes" id="UP000009885">
    <property type="component" value="Unassembled WGS sequence"/>
</dbReference>
<dbReference type="RefSeq" id="WP_009383824.1">
    <property type="nucleotide sequence ID" value="NZ_AMSQ01000011.1"/>
</dbReference>
<evidence type="ECO:0000256" key="1">
    <source>
        <dbReference type="ARBA" id="ARBA00022723"/>
    </source>
</evidence>
<keyword evidence="1" id="KW-0479">Metal-binding</keyword>
<evidence type="ECO:0000259" key="4">
    <source>
        <dbReference type="PROSITE" id="PS50151"/>
    </source>
</evidence>
<dbReference type="PROSITE" id="PS50151">
    <property type="entry name" value="UVR"/>
    <property type="match status" value="1"/>
</dbReference>
<dbReference type="Pfam" id="PF02151">
    <property type="entry name" value="UVR"/>
    <property type="match status" value="1"/>
</dbReference>
<dbReference type="AlphaFoldDB" id="K9AJH7"/>
<dbReference type="PROSITE" id="PS50064">
    <property type="entry name" value="ZF_PARP_2"/>
    <property type="match status" value="1"/>
</dbReference>
<reference evidence="5 6" key="1">
    <citation type="journal article" date="2013" name="Genome Announc.">
        <title>Genome Sequence of Staphylococcus massiliensis Strain S46, Isolated from the Surface of Healthy Human Skin.</title>
        <authorList>
            <person name="Srivastav R."/>
            <person name="Singh A."/>
            <person name="Jangir P.K."/>
            <person name="Kumari C."/>
            <person name="Muduli S."/>
            <person name="Sharma R."/>
        </authorList>
    </citation>
    <scope>NUCLEOTIDE SEQUENCE [LARGE SCALE GENOMIC DNA]</scope>
    <source>
        <strain evidence="5 6">S46</strain>
    </source>
</reference>
<sequence length="177" mass="20129">MLCEICHSNQATIRLTVKSKKGLEEKWVCKSCATDDVDMSPHDDIEDTFVIKQILQHLATKHGIELNRSHKAEKRCPTCDMTLKDIAQRGKFGCPNCYQTFRDDILDIVRRVQGGQLTHQGKVPKSSHEKLAIKRQIDEKTTYLSHLIDVQNFEEAAVVRDEINALKAKSEGDDHES</sequence>
<dbReference type="OrthoDB" id="9788704at2"/>
<dbReference type="PIRSF" id="PIRSF015034">
    <property type="entry name" value="YacH"/>
    <property type="match status" value="1"/>
</dbReference>
<comment type="caution">
    <text evidence="5">The sequence shown here is derived from an EMBL/GenBank/DDBJ whole genome shotgun (WGS) entry which is preliminary data.</text>
</comment>
<dbReference type="GO" id="GO:1990169">
    <property type="term" value="P:stress response to copper ion"/>
    <property type="evidence" value="ECO:0007669"/>
    <property type="project" value="TreeGrafter"/>
</dbReference>
<organism evidence="5 6">
    <name type="scientific">Staphylococcus massiliensis S46</name>
    <dbReference type="NCBI Taxonomy" id="1229783"/>
    <lineage>
        <taxon>Bacteria</taxon>
        <taxon>Bacillati</taxon>
        <taxon>Bacillota</taxon>
        <taxon>Bacilli</taxon>
        <taxon>Bacillales</taxon>
        <taxon>Staphylococcaceae</taxon>
        <taxon>Staphylococcus</taxon>
    </lineage>
</organism>
<proteinExistence type="predicted"/>
<dbReference type="STRING" id="1229783.C273_07467"/>
<feature type="domain" description="UVR" evidence="4">
    <location>
        <begin position="134"/>
        <end position="169"/>
    </location>
</feature>
<dbReference type="GO" id="GO:0003677">
    <property type="term" value="F:DNA binding"/>
    <property type="evidence" value="ECO:0007669"/>
    <property type="project" value="InterPro"/>
</dbReference>
<dbReference type="EMBL" id="AMSQ01000011">
    <property type="protein sequence ID" value="EKU47394.1"/>
    <property type="molecule type" value="Genomic_DNA"/>
</dbReference>
<evidence type="ECO:0000256" key="2">
    <source>
        <dbReference type="ARBA" id="ARBA00022833"/>
    </source>
</evidence>
<dbReference type="GO" id="GO:0005507">
    <property type="term" value="F:copper ion binding"/>
    <property type="evidence" value="ECO:0007669"/>
    <property type="project" value="TreeGrafter"/>
</dbReference>
<dbReference type="InterPro" id="IPR001943">
    <property type="entry name" value="UVR_dom"/>
</dbReference>
<dbReference type="GO" id="GO:1990170">
    <property type="term" value="P:stress response to cadmium ion"/>
    <property type="evidence" value="ECO:0007669"/>
    <property type="project" value="TreeGrafter"/>
</dbReference>
<evidence type="ECO:0008006" key="7">
    <source>
        <dbReference type="Google" id="ProtNLM"/>
    </source>
</evidence>
<name>K9AJH7_9STAP</name>
<evidence type="ECO:0000313" key="5">
    <source>
        <dbReference type="EMBL" id="EKU47394.1"/>
    </source>
</evidence>
<protein>
    <recommendedName>
        <fullName evidence="7">UVR domain-containing protein</fullName>
    </recommendedName>
</protein>
<gene>
    <name evidence="5" type="ORF">C273_07467</name>
</gene>
<dbReference type="InterPro" id="IPR001510">
    <property type="entry name" value="Znf_PARP"/>
</dbReference>
<dbReference type="PANTHER" id="PTHR38430">
    <property type="entry name" value="PROTEIN-ARGININE KINASE ACTIVATOR PROTEIN"/>
    <property type="match status" value="1"/>
</dbReference>
<dbReference type="InterPro" id="IPR025542">
    <property type="entry name" value="YacH"/>
</dbReference>
<dbReference type="eggNOG" id="COG3880">
    <property type="taxonomic scope" value="Bacteria"/>
</dbReference>
<dbReference type="GO" id="GO:0008270">
    <property type="term" value="F:zinc ion binding"/>
    <property type="evidence" value="ECO:0007669"/>
    <property type="project" value="InterPro"/>
</dbReference>
<dbReference type="GO" id="GO:0050897">
    <property type="term" value="F:cobalt ion binding"/>
    <property type="evidence" value="ECO:0007669"/>
    <property type="project" value="TreeGrafter"/>
</dbReference>
<dbReference type="PANTHER" id="PTHR38430:SF1">
    <property type="entry name" value="PROTEIN-ARGININE KINASE ACTIVATOR PROTEIN"/>
    <property type="match status" value="1"/>
</dbReference>
<evidence type="ECO:0000313" key="6">
    <source>
        <dbReference type="Proteomes" id="UP000009885"/>
    </source>
</evidence>
<keyword evidence="2" id="KW-0862">Zinc</keyword>
<accession>K9AJH7</accession>